<name>A0ABS5QBR6_9PROT</name>
<evidence type="ECO:0000313" key="3">
    <source>
        <dbReference type="Proteomes" id="UP000766336"/>
    </source>
</evidence>
<dbReference type="RefSeq" id="WP_213669826.1">
    <property type="nucleotide sequence ID" value="NZ_JAHCDA010000002.1"/>
</dbReference>
<gene>
    <name evidence="2" type="ORF">KHU32_09330</name>
</gene>
<dbReference type="Proteomes" id="UP000766336">
    <property type="component" value="Unassembled WGS sequence"/>
</dbReference>
<accession>A0ABS5QBR6</accession>
<evidence type="ECO:0000313" key="2">
    <source>
        <dbReference type="EMBL" id="MBS7811137.1"/>
    </source>
</evidence>
<protein>
    <submittedName>
        <fullName evidence="2">Uncharacterized protein</fullName>
    </submittedName>
</protein>
<organism evidence="2 3">
    <name type="scientific">Roseococcus pinisoli</name>
    <dbReference type="NCBI Taxonomy" id="2835040"/>
    <lineage>
        <taxon>Bacteria</taxon>
        <taxon>Pseudomonadati</taxon>
        <taxon>Pseudomonadota</taxon>
        <taxon>Alphaproteobacteria</taxon>
        <taxon>Acetobacterales</taxon>
        <taxon>Roseomonadaceae</taxon>
        <taxon>Roseococcus</taxon>
    </lineage>
</organism>
<comment type="caution">
    <text evidence="2">The sequence shown here is derived from an EMBL/GenBank/DDBJ whole genome shotgun (WGS) entry which is preliminary data.</text>
</comment>
<dbReference type="PROSITE" id="PS51257">
    <property type="entry name" value="PROKAR_LIPOPROTEIN"/>
    <property type="match status" value="1"/>
</dbReference>
<feature type="signal peptide" evidence="1">
    <location>
        <begin position="1"/>
        <end position="26"/>
    </location>
</feature>
<evidence type="ECO:0000256" key="1">
    <source>
        <dbReference type="SAM" id="SignalP"/>
    </source>
</evidence>
<sequence length="284" mass="30790">MRLIQRTAAAMAMLLACGLGAAQAQAQAQEGPVVVSARDGSTRPLDARPTERSVVTFRDVLRAVYPDLQADGRAAANASAGGDTPPGPAGIDLANASASFAILSEGERDHVAMTLAGVLVMAEVAPEFRPTNALPIRTEREGDPTITQMLLLGEGRPAAVILNTRQDGERSIARYLIAAPIDGQLRQVFEGPLLYSVDTLERGCEPRRIEQRMLPVALRDAQRDGYAELSLTVRVARICIRRGRPRTQGTTVHYARLRWDSAQSRYLGSLDALERRNEQRMAAP</sequence>
<keyword evidence="1" id="KW-0732">Signal</keyword>
<reference evidence="2 3" key="1">
    <citation type="submission" date="2021-05" db="EMBL/GenBank/DDBJ databases">
        <title>Roseococcus sp. XZZS9, whole genome shotgun sequencing project.</title>
        <authorList>
            <person name="Zhao G."/>
            <person name="Shen L."/>
        </authorList>
    </citation>
    <scope>NUCLEOTIDE SEQUENCE [LARGE SCALE GENOMIC DNA]</scope>
    <source>
        <strain evidence="2 3">XZZS9</strain>
    </source>
</reference>
<feature type="chain" id="PRO_5045799451" evidence="1">
    <location>
        <begin position="27"/>
        <end position="284"/>
    </location>
</feature>
<dbReference type="EMBL" id="JAHCDA010000002">
    <property type="protein sequence ID" value="MBS7811137.1"/>
    <property type="molecule type" value="Genomic_DNA"/>
</dbReference>
<proteinExistence type="predicted"/>
<keyword evidence="3" id="KW-1185">Reference proteome</keyword>